<dbReference type="AlphaFoldDB" id="E7QUA9"/>
<dbReference type="EMBL" id="AEMG01000009">
    <property type="protein sequence ID" value="EFW92188.1"/>
    <property type="molecule type" value="Genomic_DNA"/>
</dbReference>
<dbReference type="Proteomes" id="UP000003751">
    <property type="component" value="Unassembled WGS sequence"/>
</dbReference>
<gene>
    <name evidence="2" type="ORF">ZOD2009_11945</name>
</gene>
<dbReference type="PATRIC" id="fig|797209.4.peg.2354"/>
<name>E7QUA9_HALPU</name>
<sequence length="66" mass="7510">MTLTLALSPVDSFARAFLRLLAPFERPDGRAVRRIEFARSNCKTGSKRTTSFRPFRGVVPTTERRP</sequence>
<evidence type="ECO:0000313" key="2">
    <source>
        <dbReference type="EMBL" id="EFW92188.1"/>
    </source>
</evidence>
<organism evidence="2 3">
    <name type="scientific">Haladaptatus paucihalophilus DX253</name>
    <dbReference type="NCBI Taxonomy" id="797209"/>
    <lineage>
        <taxon>Archaea</taxon>
        <taxon>Methanobacteriati</taxon>
        <taxon>Methanobacteriota</taxon>
        <taxon>Stenosarchaea group</taxon>
        <taxon>Halobacteria</taxon>
        <taxon>Halobacteriales</taxon>
        <taxon>Haladaptataceae</taxon>
        <taxon>Haladaptatus</taxon>
    </lineage>
</organism>
<feature type="region of interest" description="Disordered" evidence="1">
    <location>
        <begin position="45"/>
        <end position="66"/>
    </location>
</feature>
<evidence type="ECO:0000313" key="3">
    <source>
        <dbReference type="Proteomes" id="UP000003751"/>
    </source>
</evidence>
<reference evidence="2 3" key="1">
    <citation type="journal article" date="2014" name="ISME J.">
        <title>Trehalose/2-sulfotrehalose biosynthesis and glycine-betaine uptake are widely spread mechanisms for osmoadaptation in the Halobacteriales.</title>
        <authorList>
            <person name="Youssef N.H."/>
            <person name="Savage-Ashlock K.N."/>
            <person name="McCully A.L."/>
            <person name="Luedtke B."/>
            <person name="Shaw E.I."/>
            <person name="Hoff W.D."/>
            <person name="Elshahed M.S."/>
        </authorList>
    </citation>
    <scope>NUCLEOTIDE SEQUENCE [LARGE SCALE GENOMIC DNA]</scope>
    <source>
        <strain evidence="2 3">DX253</strain>
    </source>
</reference>
<proteinExistence type="predicted"/>
<protein>
    <submittedName>
        <fullName evidence="2">Uncharacterized protein</fullName>
    </submittedName>
</protein>
<comment type="caution">
    <text evidence="2">The sequence shown here is derived from an EMBL/GenBank/DDBJ whole genome shotgun (WGS) entry which is preliminary data.</text>
</comment>
<accession>E7QUA9</accession>
<evidence type="ECO:0000256" key="1">
    <source>
        <dbReference type="SAM" id="MobiDB-lite"/>
    </source>
</evidence>